<reference evidence="2 3" key="1">
    <citation type="submission" date="2018-11" db="EMBL/GenBank/DDBJ databases">
        <authorList>
            <consortium name="Pathogen Informatics"/>
        </authorList>
    </citation>
    <scope>NUCLEOTIDE SEQUENCE [LARGE SCALE GENOMIC DNA]</scope>
    <source>
        <strain evidence="2 3">Zambia</strain>
    </source>
</reference>
<protein>
    <submittedName>
        <fullName evidence="2">Uncharacterized protein</fullName>
    </submittedName>
</protein>
<evidence type="ECO:0000313" key="3">
    <source>
        <dbReference type="Proteomes" id="UP000277204"/>
    </source>
</evidence>
<keyword evidence="3" id="KW-1185">Reference proteome</keyword>
<dbReference type="EMBL" id="UZAI01003167">
    <property type="protein sequence ID" value="VDO77684.1"/>
    <property type="molecule type" value="Genomic_DNA"/>
</dbReference>
<gene>
    <name evidence="2" type="ORF">SMRZ_LOCUS7705</name>
</gene>
<organism evidence="2 3">
    <name type="scientific">Schistosoma margrebowiei</name>
    <dbReference type="NCBI Taxonomy" id="48269"/>
    <lineage>
        <taxon>Eukaryota</taxon>
        <taxon>Metazoa</taxon>
        <taxon>Spiralia</taxon>
        <taxon>Lophotrochozoa</taxon>
        <taxon>Platyhelminthes</taxon>
        <taxon>Trematoda</taxon>
        <taxon>Digenea</taxon>
        <taxon>Strigeidida</taxon>
        <taxon>Schistosomatoidea</taxon>
        <taxon>Schistosomatidae</taxon>
        <taxon>Schistosoma</taxon>
    </lineage>
</organism>
<dbReference type="AlphaFoldDB" id="A0A183LV79"/>
<proteinExistence type="predicted"/>
<feature type="region of interest" description="Disordered" evidence="1">
    <location>
        <begin position="1"/>
        <end position="35"/>
    </location>
</feature>
<feature type="compositionally biased region" description="Polar residues" evidence="1">
    <location>
        <begin position="19"/>
        <end position="35"/>
    </location>
</feature>
<name>A0A183LV79_9TREM</name>
<sequence>MWETRKTSHICNGNEKIQIGSTDNQRNPPDPSCTTKAKYWRDAAIIRSRRGKCSIHSGSCSNAVQSSTKRTCRMGI</sequence>
<accession>A0A183LV79</accession>
<evidence type="ECO:0000313" key="2">
    <source>
        <dbReference type="EMBL" id="VDO77684.1"/>
    </source>
</evidence>
<dbReference type="Proteomes" id="UP000277204">
    <property type="component" value="Unassembled WGS sequence"/>
</dbReference>
<evidence type="ECO:0000256" key="1">
    <source>
        <dbReference type="SAM" id="MobiDB-lite"/>
    </source>
</evidence>